<dbReference type="Pfam" id="PF19289">
    <property type="entry name" value="PmbA_TldD_3rd"/>
    <property type="match status" value="1"/>
</dbReference>
<dbReference type="InterPro" id="IPR036059">
    <property type="entry name" value="TldD/PmbA_sf"/>
</dbReference>
<keyword evidence="2" id="KW-0732">Signal</keyword>
<comment type="similarity">
    <text evidence="1">Belongs to the peptidase U62 family.</text>
</comment>
<dbReference type="OrthoDB" id="104160at2"/>
<dbReference type="AlphaFoldDB" id="A0A4Q7YU73"/>
<dbReference type="RefSeq" id="WP_130419113.1">
    <property type="nucleotide sequence ID" value="NZ_SHKW01000001.1"/>
</dbReference>
<keyword evidence="4" id="KW-0645">Protease</keyword>
<dbReference type="GO" id="GO:0005829">
    <property type="term" value="C:cytosol"/>
    <property type="evidence" value="ECO:0007669"/>
    <property type="project" value="TreeGrafter"/>
</dbReference>
<organism evidence="4 5">
    <name type="scientific">Edaphobacter modestus</name>
    <dbReference type="NCBI Taxonomy" id="388466"/>
    <lineage>
        <taxon>Bacteria</taxon>
        <taxon>Pseudomonadati</taxon>
        <taxon>Acidobacteriota</taxon>
        <taxon>Terriglobia</taxon>
        <taxon>Terriglobales</taxon>
        <taxon>Acidobacteriaceae</taxon>
        <taxon>Edaphobacter</taxon>
    </lineage>
</organism>
<dbReference type="InterPro" id="IPR051463">
    <property type="entry name" value="Peptidase_U62_metallo"/>
</dbReference>
<dbReference type="EMBL" id="SHKW01000001">
    <property type="protein sequence ID" value="RZU41158.1"/>
    <property type="molecule type" value="Genomic_DNA"/>
</dbReference>
<sequence>MKILLRRSMTASVCSAALLTTMFAAHFSIAQTQTQTQTDDPMLKAMQAELEREKAQLLLPGMQRPYFIEYRLDDFSSFEAVANYGALTREEEGHQRVVRVTVRVGDYALDSSTGRGDGVAQLAPEDDDPVALRYALWTATDEAYKNALRAYSAKLAALQQFQSSRVEKDLSQEKPVVHIESLRKLEIDRKEWEKRIIDASGLYVTAPEVRTFADQVQYSTANVRAMVLNRYLVNTEGTVLRYGLSGYNNAISLGGQAPDGMRLARDNGSVAVSANDLESWPAFRKQVIDDLKSLDALSKAPLVDAEDYHGPVLFSGDAASDVMNRLFVSNVEADRPELGTNARTRGAYASSFKARVLPEFMSVVDNPLESKFQGRSLLGAYQVDDDGVPAQAVDIVTNGRLDNYLIGREPIKDFPSSNGHGRAAPGAPAHSRSGVMIFKSSHPVSPSELNKQLLGMAKEQKRNVYAVETMGGEAPRLLYLVHPDGSRQLVRGAVFDELDNRSLRSEIRAVGDDPYVNDSLGTLPQTTIVPSLLFGDIEVKRATEEQQKLPYYPPPPSAK</sequence>
<feature type="signal peptide" evidence="2">
    <location>
        <begin position="1"/>
        <end position="30"/>
    </location>
</feature>
<evidence type="ECO:0000259" key="3">
    <source>
        <dbReference type="Pfam" id="PF19289"/>
    </source>
</evidence>
<dbReference type="PANTHER" id="PTHR30624">
    <property type="entry name" value="UNCHARACTERIZED PROTEIN TLDD AND PMBA"/>
    <property type="match status" value="1"/>
</dbReference>
<name>A0A4Q7YU73_9BACT</name>
<feature type="chain" id="PRO_5020369707" evidence="2">
    <location>
        <begin position="31"/>
        <end position="559"/>
    </location>
</feature>
<proteinExistence type="inferred from homology"/>
<dbReference type="PANTHER" id="PTHR30624:SF0">
    <property type="entry name" value="METALLOPROTEASE SLR0863"/>
    <property type="match status" value="1"/>
</dbReference>
<evidence type="ECO:0000313" key="4">
    <source>
        <dbReference type="EMBL" id="RZU41158.1"/>
    </source>
</evidence>
<keyword evidence="4" id="KW-0378">Hydrolase</keyword>
<feature type="domain" description="Metalloprotease TldD/E C-terminal" evidence="3">
    <location>
        <begin position="311"/>
        <end position="539"/>
    </location>
</feature>
<protein>
    <submittedName>
        <fullName evidence="4">Putative Zn-dependent protease</fullName>
    </submittedName>
</protein>
<keyword evidence="5" id="KW-1185">Reference proteome</keyword>
<accession>A0A4Q7YU73</accession>
<evidence type="ECO:0000256" key="1">
    <source>
        <dbReference type="ARBA" id="ARBA00005836"/>
    </source>
</evidence>
<dbReference type="InterPro" id="IPR045569">
    <property type="entry name" value="Metalloprtase-TldD/E_C"/>
</dbReference>
<dbReference type="GO" id="GO:0008237">
    <property type="term" value="F:metallopeptidase activity"/>
    <property type="evidence" value="ECO:0007669"/>
    <property type="project" value="InterPro"/>
</dbReference>
<comment type="caution">
    <text evidence="4">The sequence shown here is derived from an EMBL/GenBank/DDBJ whole genome shotgun (WGS) entry which is preliminary data.</text>
</comment>
<reference evidence="4 5" key="1">
    <citation type="submission" date="2019-02" db="EMBL/GenBank/DDBJ databases">
        <title>Genomic Encyclopedia of Archaeal and Bacterial Type Strains, Phase II (KMG-II): from individual species to whole genera.</title>
        <authorList>
            <person name="Goeker M."/>
        </authorList>
    </citation>
    <scope>NUCLEOTIDE SEQUENCE [LARGE SCALE GENOMIC DNA]</scope>
    <source>
        <strain evidence="4 5">DSM 18101</strain>
    </source>
</reference>
<dbReference type="Proteomes" id="UP000292958">
    <property type="component" value="Unassembled WGS sequence"/>
</dbReference>
<dbReference type="SUPFAM" id="SSF111283">
    <property type="entry name" value="Putative modulator of DNA gyrase, PmbA/TldD"/>
    <property type="match status" value="1"/>
</dbReference>
<evidence type="ECO:0000313" key="5">
    <source>
        <dbReference type="Proteomes" id="UP000292958"/>
    </source>
</evidence>
<dbReference type="GO" id="GO:0006508">
    <property type="term" value="P:proteolysis"/>
    <property type="evidence" value="ECO:0007669"/>
    <property type="project" value="UniProtKB-KW"/>
</dbReference>
<evidence type="ECO:0000256" key="2">
    <source>
        <dbReference type="SAM" id="SignalP"/>
    </source>
</evidence>
<gene>
    <name evidence="4" type="ORF">BDD14_2659</name>
</gene>